<feature type="transmembrane region" description="Helical" evidence="6">
    <location>
        <begin position="182"/>
        <end position="204"/>
    </location>
</feature>
<keyword evidence="6" id="KW-0472">Membrane</keyword>
<dbReference type="AlphaFoldDB" id="A0AAU9R1L1"/>
<proteinExistence type="inferred from homology"/>
<evidence type="ECO:0000313" key="7">
    <source>
        <dbReference type="EMBL" id="CAH1706159.1"/>
    </source>
</evidence>
<evidence type="ECO:0000256" key="6">
    <source>
        <dbReference type="SAM" id="Phobius"/>
    </source>
</evidence>
<sequence>MTEELKKKVWAFSLPMISELFVQQLYSVIDMAIIGRYLGAKELGAVGNAANIIMLFLVASGGFEMTVDVMVSRLLGAGKNVAMARDTLFLSAISGMVLVVIAWISLPVLYKAVSLPENMVGDALLYGRVYLFALPIIYIYDVGRAILISNERAKISFYLLATSSILNLLLNLLFILVLQLGVLGSALGTVLAQGITMLVTLYLLAKMDRQEEEPVPPKPDLSWTKIKSILHIALPTIFQQFAITFGATLVQACVNPFGQEAILGYVAIVKVMNLARIVLVGFAQTLTLMTAQLLAAKMYSAVKAVYRYCGNVSLIYWLVSSALSVIFCQLLAGMFFDLG</sequence>
<keyword evidence="6" id="KW-0812">Transmembrane</keyword>
<dbReference type="InterPro" id="IPR002528">
    <property type="entry name" value="MATE_fam"/>
</dbReference>
<evidence type="ECO:0000256" key="5">
    <source>
        <dbReference type="ARBA" id="ARBA00031636"/>
    </source>
</evidence>
<feature type="transmembrane region" description="Helical" evidence="6">
    <location>
        <begin position="88"/>
        <end position="110"/>
    </location>
</feature>
<name>A0AAU9R1L1_9LACO</name>
<evidence type="ECO:0000256" key="4">
    <source>
        <dbReference type="ARBA" id="ARBA00022448"/>
    </source>
</evidence>
<evidence type="ECO:0000313" key="8">
    <source>
        <dbReference type="Proteomes" id="UP001295440"/>
    </source>
</evidence>
<keyword evidence="4" id="KW-0813">Transport</keyword>
<dbReference type="GO" id="GO:0015297">
    <property type="term" value="F:antiporter activity"/>
    <property type="evidence" value="ECO:0007669"/>
    <property type="project" value="InterPro"/>
</dbReference>
<organism evidence="7 8">
    <name type="scientific">Lactobacillus delbrueckii subsp. delbrueckii</name>
    <dbReference type="NCBI Taxonomy" id="83684"/>
    <lineage>
        <taxon>Bacteria</taxon>
        <taxon>Bacillati</taxon>
        <taxon>Bacillota</taxon>
        <taxon>Bacilli</taxon>
        <taxon>Lactobacillales</taxon>
        <taxon>Lactobacillaceae</taxon>
        <taxon>Lactobacillus</taxon>
    </lineage>
</organism>
<dbReference type="Pfam" id="PF01554">
    <property type="entry name" value="MatE"/>
    <property type="match status" value="1"/>
</dbReference>
<dbReference type="PANTHER" id="PTHR43298">
    <property type="entry name" value="MULTIDRUG RESISTANCE PROTEIN NORM-RELATED"/>
    <property type="match status" value="1"/>
</dbReference>
<evidence type="ECO:0000256" key="2">
    <source>
        <dbReference type="ARBA" id="ARBA00010199"/>
    </source>
</evidence>
<dbReference type="Proteomes" id="UP001295440">
    <property type="component" value="Chromosome"/>
</dbReference>
<feature type="transmembrane region" description="Helical" evidence="6">
    <location>
        <begin position="125"/>
        <end position="143"/>
    </location>
</feature>
<gene>
    <name evidence="7" type="ORF">LDD865_1000</name>
</gene>
<dbReference type="PANTHER" id="PTHR43298:SF2">
    <property type="entry name" value="FMN_FAD EXPORTER YEEO-RELATED"/>
    <property type="match status" value="1"/>
</dbReference>
<dbReference type="GO" id="GO:0042910">
    <property type="term" value="F:xenobiotic transmembrane transporter activity"/>
    <property type="evidence" value="ECO:0007669"/>
    <property type="project" value="InterPro"/>
</dbReference>
<dbReference type="RefSeq" id="WP_260368940.1">
    <property type="nucleotide sequence ID" value="NZ_OV915080.1"/>
</dbReference>
<reference evidence="7" key="1">
    <citation type="submission" date="2022-02" db="EMBL/GenBank/DDBJ databases">
        <authorList>
            <person name="Deutsch MARIE S."/>
        </authorList>
    </citation>
    <scope>NUCLEOTIDE SEQUENCE</scope>
    <source>
        <strain evidence="7">CIRM-BIA865</strain>
    </source>
</reference>
<dbReference type="InterPro" id="IPR050222">
    <property type="entry name" value="MATE_MdtK"/>
</dbReference>
<feature type="transmembrane region" description="Helical" evidence="6">
    <location>
        <begin position="314"/>
        <end position="336"/>
    </location>
</feature>
<keyword evidence="6" id="KW-1133">Transmembrane helix</keyword>
<comment type="similarity">
    <text evidence="2">Belongs to the multi antimicrobial extrusion (MATE) (TC 2.A.66.1) family.</text>
</comment>
<evidence type="ECO:0000256" key="3">
    <source>
        <dbReference type="ARBA" id="ARBA00020268"/>
    </source>
</evidence>
<feature type="transmembrane region" description="Helical" evidence="6">
    <location>
        <begin position="155"/>
        <end position="176"/>
    </location>
</feature>
<feature type="transmembrane region" description="Helical" evidence="6">
    <location>
        <begin position="20"/>
        <end position="39"/>
    </location>
</feature>
<dbReference type="GO" id="GO:0005886">
    <property type="term" value="C:plasma membrane"/>
    <property type="evidence" value="ECO:0007669"/>
    <property type="project" value="TreeGrafter"/>
</dbReference>
<accession>A0AAU9R1L1</accession>
<protein>
    <recommendedName>
        <fullName evidence="3">Probable multidrug resistance protein NorM</fullName>
    </recommendedName>
    <alternativeName>
        <fullName evidence="5">Multidrug-efflux transporter</fullName>
    </alternativeName>
</protein>
<dbReference type="EMBL" id="OV915080">
    <property type="protein sequence ID" value="CAH1706159.1"/>
    <property type="molecule type" value="Genomic_DNA"/>
</dbReference>
<comment type="function">
    <text evidence="1">Multidrug efflux pump.</text>
</comment>
<feature type="transmembrane region" description="Helical" evidence="6">
    <location>
        <begin position="45"/>
        <end position="67"/>
    </location>
</feature>
<evidence type="ECO:0000256" key="1">
    <source>
        <dbReference type="ARBA" id="ARBA00003408"/>
    </source>
</evidence>